<comment type="caution">
    <text evidence="1">The sequence shown here is derived from an EMBL/GenBank/DDBJ whole genome shotgun (WGS) entry which is preliminary data.</text>
</comment>
<name>A0ABS7G7R0_9BACT</name>
<gene>
    <name evidence="1" type="ORF">K1Y79_03715</name>
</gene>
<evidence type="ECO:0000313" key="2">
    <source>
        <dbReference type="Proteomes" id="UP000812961"/>
    </source>
</evidence>
<dbReference type="RefSeq" id="WP_220248652.1">
    <property type="nucleotide sequence ID" value="NZ_JAICCF010000001.1"/>
</dbReference>
<proteinExistence type="predicted"/>
<evidence type="ECO:0000313" key="1">
    <source>
        <dbReference type="EMBL" id="MBW8683431.1"/>
    </source>
</evidence>
<reference evidence="1 2" key="1">
    <citation type="submission" date="2021-08" db="EMBL/GenBank/DDBJ databases">
        <title>The genome sequence of Chitinophaga sp. B61.</title>
        <authorList>
            <person name="Zhang X."/>
        </authorList>
    </citation>
    <scope>NUCLEOTIDE SEQUENCE [LARGE SCALE GENOMIC DNA]</scope>
    <source>
        <strain evidence="1 2">B61</strain>
    </source>
</reference>
<dbReference type="Proteomes" id="UP000812961">
    <property type="component" value="Unassembled WGS sequence"/>
</dbReference>
<protein>
    <submittedName>
        <fullName evidence="1">Uncharacterized protein</fullName>
    </submittedName>
</protein>
<dbReference type="EMBL" id="JAICCF010000001">
    <property type="protein sequence ID" value="MBW8683431.1"/>
    <property type="molecule type" value="Genomic_DNA"/>
</dbReference>
<accession>A0ABS7G7R0</accession>
<organism evidence="1 2">
    <name type="scientific">Chitinophaga rhizophila</name>
    <dbReference type="NCBI Taxonomy" id="2866212"/>
    <lineage>
        <taxon>Bacteria</taxon>
        <taxon>Pseudomonadati</taxon>
        <taxon>Bacteroidota</taxon>
        <taxon>Chitinophagia</taxon>
        <taxon>Chitinophagales</taxon>
        <taxon>Chitinophagaceae</taxon>
        <taxon>Chitinophaga</taxon>
    </lineage>
</organism>
<keyword evidence="2" id="KW-1185">Reference proteome</keyword>
<sequence>MSNKQIFEQEDQPYTVNIHHPSYEAYVNQYMRYGYGESVDMDIRTILHLIPDTIKGYEISEASKIDLLSDLFIYLDEFLVLQFDPEKGHLIIEKAAMLESDFRKRLVPVKNYECVFMTPCPHTLYINTYHPDFVEYSKAYLHSNAHPQLNLQNVPGTILELLPDNVFGNRLDDVSKRKLFAGFTISLNDQKQLQFDTASYLLLWANRNPEKSNTEKQWNVVKRMNCQYDYEKLMAQGVGLKNDVITQVSVFKIENSNNTLHL</sequence>